<dbReference type="Proteomes" id="UP001054945">
    <property type="component" value="Unassembled WGS sequence"/>
</dbReference>
<comment type="caution">
    <text evidence="1">The sequence shown here is derived from an EMBL/GenBank/DDBJ whole genome shotgun (WGS) entry which is preliminary data.</text>
</comment>
<accession>A0AAV4XIL5</accession>
<evidence type="ECO:0000313" key="2">
    <source>
        <dbReference type="Proteomes" id="UP001054945"/>
    </source>
</evidence>
<dbReference type="AlphaFoldDB" id="A0AAV4XIL5"/>
<proteinExistence type="predicted"/>
<protein>
    <submittedName>
        <fullName evidence="1">Uncharacterized protein</fullName>
    </submittedName>
</protein>
<keyword evidence="2" id="KW-1185">Reference proteome</keyword>
<sequence length="102" mass="11526">MCFSRNVQNRSVSSEANGWALEILWLEDSVQWRSVRDQNGSLTWPLHSSTDAFVSRPKDAATCRGTALKSPNGRWARDPSGDFCLLRSRTPSNEWQEIKSLA</sequence>
<reference evidence="1 2" key="1">
    <citation type="submission" date="2021-06" db="EMBL/GenBank/DDBJ databases">
        <title>Caerostris extrusa draft genome.</title>
        <authorList>
            <person name="Kono N."/>
            <person name="Arakawa K."/>
        </authorList>
    </citation>
    <scope>NUCLEOTIDE SEQUENCE [LARGE SCALE GENOMIC DNA]</scope>
</reference>
<evidence type="ECO:0000313" key="1">
    <source>
        <dbReference type="EMBL" id="GIY93854.1"/>
    </source>
</evidence>
<dbReference type="EMBL" id="BPLR01017714">
    <property type="protein sequence ID" value="GIY93854.1"/>
    <property type="molecule type" value="Genomic_DNA"/>
</dbReference>
<organism evidence="1 2">
    <name type="scientific">Caerostris extrusa</name>
    <name type="common">Bark spider</name>
    <name type="synonym">Caerostris bankana</name>
    <dbReference type="NCBI Taxonomy" id="172846"/>
    <lineage>
        <taxon>Eukaryota</taxon>
        <taxon>Metazoa</taxon>
        <taxon>Ecdysozoa</taxon>
        <taxon>Arthropoda</taxon>
        <taxon>Chelicerata</taxon>
        <taxon>Arachnida</taxon>
        <taxon>Araneae</taxon>
        <taxon>Araneomorphae</taxon>
        <taxon>Entelegynae</taxon>
        <taxon>Araneoidea</taxon>
        <taxon>Araneidae</taxon>
        <taxon>Caerostris</taxon>
    </lineage>
</organism>
<name>A0AAV4XIL5_CAEEX</name>
<gene>
    <name evidence="1" type="ORF">CEXT_658061</name>
</gene>